<dbReference type="Proteomes" id="UP000777265">
    <property type="component" value="Unassembled WGS sequence"/>
</dbReference>
<accession>A0A351U1X1</accession>
<dbReference type="EMBL" id="JAAYEE010000256">
    <property type="protein sequence ID" value="NLW36496.1"/>
    <property type="molecule type" value="Genomic_DNA"/>
</dbReference>
<evidence type="ECO:0000259" key="1">
    <source>
        <dbReference type="Pfam" id="PF00005"/>
    </source>
</evidence>
<dbReference type="GO" id="GO:0016887">
    <property type="term" value="F:ATP hydrolysis activity"/>
    <property type="evidence" value="ECO:0007669"/>
    <property type="project" value="InterPro"/>
</dbReference>
<dbReference type="Gene3D" id="3.40.50.300">
    <property type="entry name" value="P-loop containing nucleotide triphosphate hydrolases"/>
    <property type="match status" value="1"/>
</dbReference>
<keyword evidence="2" id="KW-0067">ATP-binding</keyword>
<reference evidence="2" key="2">
    <citation type="submission" date="2020-01" db="EMBL/GenBank/DDBJ databases">
        <authorList>
            <person name="Campanaro S."/>
        </authorList>
    </citation>
    <scope>NUCLEOTIDE SEQUENCE</scope>
    <source>
        <strain evidence="2">AS06rmzACSIP_7</strain>
    </source>
</reference>
<feature type="domain" description="ABC transporter" evidence="1">
    <location>
        <begin position="2"/>
        <end position="36"/>
    </location>
</feature>
<evidence type="ECO:0000313" key="3">
    <source>
        <dbReference type="Proteomes" id="UP000777265"/>
    </source>
</evidence>
<dbReference type="GO" id="GO:0005524">
    <property type="term" value="F:ATP binding"/>
    <property type="evidence" value="ECO:0007669"/>
    <property type="project" value="UniProtKB-KW"/>
</dbReference>
<sequence length="45" mass="4756">MLSSISFSVRRGEICGLLGPNGSGKATLLACINGIQIERACQNLY</sequence>
<dbReference type="SUPFAM" id="SSF52540">
    <property type="entry name" value="P-loop containing nucleoside triphosphate hydrolases"/>
    <property type="match status" value="1"/>
</dbReference>
<dbReference type="AlphaFoldDB" id="A0A351U1X1"/>
<dbReference type="Pfam" id="PF00005">
    <property type="entry name" value="ABC_tran"/>
    <property type="match status" value="1"/>
</dbReference>
<dbReference type="InterPro" id="IPR003439">
    <property type="entry name" value="ABC_transporter-like_ATP-bd"/>
</dbReference>
<keyword evidence="2" id="KW-0547">Nucleotide-binding</keyword>
<reference evidence="2" key="1">
    <citation type="journal article" date="2020" name="Biotechnol. Biofuels">
        <title>New insights from the biogas microbiome by comprehensive genome-resolved metagenomics of nearly 1600 species originating from multiple anaerobic digesters.</title>
        <authorList>
            <person name="Campanaro S."/>
            <person name="Treu L."/>
            <person name="Rodriguez-R L.M."/>
            <person name="Kovalovszki A."/>
            <person name="Ziels R.M."/>
            <person name="Maus I."/>
            <person name="Zhu X."/>
            <person name="Kougias P.G."/>
            <person name="Basile A."/>
            <person name="Luo G."/>
            <person name="Schluter A."/>
            <person name="Konstantinidis K.T."/>
            <person name="Angelidaki I."/>
        </authorList>
    </citation>
    <scope>NUCLEOTIDE SEQUENCE</scope>
    <source>
        <strain evidence="2">AS06rmzACSIP_7</strain>
    </source>
</reference>
<protein>
    <submittedName>
        <fullName evidence="2">ATP-binding cassette domain-containing protein</fullName>
    </submittedName>
</protein>
<name>A0A351U1X1_9BACT</name>
<comment type="caution">
    <text evidence="2">The sequence shown here is derived from an EMBL/GenBank/DDBJ whole genome shotgun (WGS) entry which is preliminary data.</text>
</comment>
<organism evidence="2 3">
    <name type="scientific">Syntrophorhabdus aromaticivorans</name>
    <dbReference type="NCBI Taxonomy" id="328301"/>
    <lineage>
        <taxon>Bacteria</taxon>
        <taxon>Pseudomonadati</taxon>
        <taxon>Thermodesulfobacteriota</taxon>
        <taxon>Syntrophorhabdia</taxon>
        <taxon>Syntrophorhabdales</taxon>
        <taxon>Syntrophorhabdaceae</taxon>
        <taxon>Syntrophorhabdus</taxon>
    </lineage>
</organism>
<evidence type="ECO:0000313" key="2">
    <source>
        <dbReference type="EMBL" id="NLW36496.1"/>
    </source>
</evidence>
<gene>
    <name evidence="2" type="ORF">GXY80_13630</name>
</gene>
<dbReference type="InterPro" id="IPR027417">
    <property type="entry name" value="P-loop_NTPase"/>
</dbReference>
<proteinExistence type="predicted"/>